<keyword evidence="4 7" id="KW-0238">DNA-binding</keyword>
<dbReference type="InterPro" id="IPR039420">
    <property type="entry name" value="WalR-like"/>
</dbReference>
<name>A0A955L6G7_9BACT</name>
<keyword evidence="3" id="KW-0805">Transcription regulation</keyword>
<sequence>MRILIVEDEINLATPLKKGIEKHGYAVDLAHDGKAGYDLASINPYDCIILDLNLPEMDGIEVAKKLREEGTDTPILMLTARSAQNEKIEGLEMGADDYLTKPFNYQELILRLKALIKRYHPEQTETLSAHGIELDPGKHGVTIEGDVIELNRKEFAILEYLLRNKGRVVSQEELLEKVWNQEVNIFTNTIRTQILNLRKKIDPNKNVIQTIRGVGYKIND</sequence>
<dbReference type="AlphaFoldDB" id="A0A955L6G7"/>
<evidence type="ECO:0000256" key="1">
    <source>
        <dbReference type="ARBA" id="ARBA00022553"/>
    </source>
</evidence>
<dbReference type="GO" id="GO:0005829">
    <property type="term" value="C:cytosol"/>
    <property type="evidence" value="ECO:0007669"/>
    <property type="project" value="TreeGrafter"/>
</dbReference>
<reference evidence="10" key="1">
    <citation type="submission" date="2020-04" db="EMBL/GenBank/DDBJ databases">
        <authorList>
            <person name="Zhang T."/>
        </authorList>
    </citation>
    <scope>NUCLEOTIDE SEQUENCE</scope>
    <source>
        <strain evidence="10">HKST-UBA14</strain>
    </source>
</reference>
<evidence type="ECO:0000256" key="2">
    <source>
        <dbReference type="ARBA" id="ARBA00023012"/>
    </source>
</evidence>
<dbReference type="InterPro" id="IPR001867">
    <property type="entry name" value="OmpR/PhoB-type_DNA-bd"/>
</dbReference>
<dbReference type="InterPro" id="IPR036388">
    <property type="entry name" value="WH-like_DNA-bd_sf"/>
</dbReference>
<evidence type="ECO:0000259" key="9">
    <source>
        <dbReference type="PROSITE" id="PS51755"/>
    </source>
</evidence>
<dbReference type="GO" id="GO:0000156">
    <property type="term" value="F:phosphorelay response regulator activity"/>
    <property type="evidence" value="ECO:0007669"/>
    <property type="project" value="TreeGrafter"/>
</dbReference>
<gene>
    <name evidence="10" type="ORF">KC909_05425</name>
</gene>
<dbReference type="PROSITE" id="PS50110">
    <property type="entry name" value="RESPONSE_REGULATORY"/>
    <property type="match status" value="1"/>
</dbReference>
<dbReference type="GO" id="GO:0006355">
    <property type="term" value="P:regulation of DNA-templated transcription"/>
    <property type="evidence" value="ECO:0007669"/>
    <property type="project" value="InterPro"/>
</dbReference>
<dbReference type="InterPro" id="IPR011006">
    <property type="entry name" value="CheY-like_superfamily"/>
</dbReference>
<keyword evidence="5" id="KW-0804">Transcription</keyword>
<feature type="DNA-binding region" description="OmpR/PhoB-type" evidence="7">
    <location>
        <begin position="124"/>
        <end position="220"/>
    </location>
</feature>
<evidence type="ECO:0000313" key="11">
    <source>
        <dbReference type="Proteomes" id="UP000783287"/>
    </source>
</evidence>
<evidence type="ECO:0000256" key="6">
    <source>
        <dbReference type="PROSITE-ProRule" id="PRU00169"/>
    </source>
</evidence>
<organism evidence="10 11">
    <name type="scientific">Candidatus Dojkabacteria bacterium</name>
    <dbReference type="NCBI Taxonomy" id="2099670"/>
    <lineage>
        <taxon>Bacteria</taxon>
        <taxon>Candidatus Dojkabacteria</taxon>
    </lineage>
</organism>
<evidence type="ECO:0000259" key="8">
    <source>
        <dbReference type="PROSITE" id="PS50110"/>
    </source>
</evidence>
<comment type="caution">
    <text evidence="10">The sequence shown here is derived from an EMBL/GenBank/DDBJ whole genome shotgun (WGS) entry which is preliminary data.</text>
</comment>
<feature type="modified residue" description="4-aspartylphosphate" evidence="6">
    <location>
        <position position="51"/>
    </location>
</feature>
<dbReference type="Gene3D" id="6.10.250.690">
    <property type="match status" value="1"/>
</dbReference>
<dbReference type="Pfam" id="PF00072">
    <property type="entry name" value="Response_reg"/>
    <property type="match status" value="1"/>
</dbReference>
<feature type="domain" description="Response regulatory" evidence="8">
    <location>
        <begin position="2"/>
        <end position="116"/>
    </location>
</feature>
<keyword evidence="2" id="KW-0902">Two-component regulatory system</keyword>
<accession>A0A955L6G7</accession>
<dbReference type="PROSITE" id="PS51755">
    <property type="entry name" value="OMPR_PHOB"/>
    <property type="match status" value="1"/>
</dbReference>
<evidence type="ECO:0000256" key="4">
    <source>
        <dbReference type="ARBA" id="ARBA00023125"/>
    </source>
</evidence>
<evidence type="ECO:0000256" key="3">
    <source>
        <dbReference type="ARBA" id="ARBA00023015"/>
    </source>
</evidence>
<dbReference type="InterPro" id="IPR001789">
    <property type="entry name" value="Sig_transdc_resp-reg_receiver"/>
</dbReference>
<dbReference type="SMART" id="SM00448">
    <property type="entry name" value="REC"/>
    <property type="match status" value="1"/>
</dbReference>
<feature type="domain" description="OmpR/PhoB-type" evidence="9">
    <location>
        <begin position="124"/>
        <end position="220"/>
    </location>
</feature>
<dbReference type="EMBL" id="JAGQLK010000134">
    <property type="protein sequence ID" value="MCA9383780.1"/>
    <property type="molecule type" value="Genomic_DNA"/>
</dbReference>
<evidence type="ECO:0000256" key="7">
    <source>
        <dbReference type="PROSITE-ProRule" id="PRU01091"/>
    </source>
</evidence>
<dbReference type="PANTHER" id="PTHR48111">
    <property type="entry name" value="REGULATOR OF RPOS"/>
    <property type="match status" value="1"/>
</dbReference>
<proteinExistence type="predicted"/>
<dbReference type="Gene3D" id="1.10.10.10">
    <property type="entry name" value="Winged helix-like DNA-binding domain superfamily/Winged helix DNA-binding domain"/>
    <property type="match status" value="1"/>
</dbReference>
<evidence type="ECO:0000313" key="10">
    <source>
        <dbReference type="EMBL" id="MCA9383780.1"/>
    </source>
</evidence>
<dbReference type="GO" id="GO:0000976">
    <property type="term" value="F:transcription cis-regulatory region binding"/>
    <property type="evidence" value="ECO:0007669"/>
    <property type="project" value="TreeGrafter"/>
</dbReference>
<keyword evidence="1 6" id="KW-0597">Phosphoprotein</keyword>
<reference evidence="10" key="2">
    <citation type="journal article" date="2021" name="Microbiome">
        <title>Successional dynamics and alternative stable states in a saline activated sludge microbial community over 9 years.</title>
        <authorList>
            <person name="Wang Y."/>
            <person name="Ye J."/>
            <person name="Ju F."/>
            <person name="Liu L."/>
            <person name="Boyd J.A."/>
            <person name="Deng Y."/>
            <person name="Parks D.H."/>
            <person name="Jiang X."/>
            <person name="Yin X."/>
            <person name="Woodcroft B.J."/>
            <person name="Tyson G.W."/>
            <person name="Hugenholtz P."/>
            <person name="Polz M.F."/>
            <person name="Zhang T."/>
        </authorList>
    </citation>
    <scope>NUCLEOTIDE SEQUENCE</scope>
    <source>
        <strain evidence="10">HKST-UBA14</strain>
    </source>
</reference>
<dbReference type="Pfam" id="PF00486">
    <property type="entry name" value="Trans_reg_C"/>
    <property type="match status" value="1"/>
</dbReference>
<evidence type="ECO:0000256" key="5">
    <source>
        <dbReference type="ARBA" id="ARBA00023163"/>
    </source>
</evidence>
<dbReference type="Gene3D" id="3.40.50.2300">
    <property type="match status" value="1"/>
</dbReference>
<dbReference type="SUPFAM" id="SSF52172">
    <property type="entry name" value="CheY-like"/>
    <property type="match status" value="1"/>
</dbReference>
<dbReference type="GO" id="GO:0032993">
    <property type="term" value="C:protein-DNA complex"/>
    <property type="evidence" value="ECO:0007669"/>
    <property type="project" value="TreeGrafter"/>
</dbReference>
<dbReference type="FunFam" id="3.40.50.2300:FF:000002">
    <property type="entry name" value="DNA-binding response regulator PhoP"/>
    <property type="match status" value="1"/>
</dbReference>
<dbReference type="PANTHER" id="PTHR48111:SF22">
    <property type="entry name" value="REGULATOR OF RPOS"/>
    <property type="match status" value="1"/>
</dbReference>
<protein>
    <submittedName>
        <fullName evidence="10">Response regulator transcription factor</fullName>
    </submittedName>
</protein>
<dbReference type="SMART" id="SM00862">
    <property type="entry name" value="Trans_reg_C"/>
    <property type="match status" value="1"/>
</dbReference>
<dbReference type="CDD" id="cd00383">
    <property type="entry name" value="trans_reg_C"/>
    <property type="match status" value="1"/>
</dbReference>
<dbReference type="Proteomes" id="UP000783287">
    <property type="component" value="Unassembled WGS sequence"/>
</dbReference>